<evidence type="ECO:0000256" key="3">
    <source>
        <dbReference type="ARBA" id="ARBA00022729"/>
    </source>
</evidence>
<dbReference type="EMBL" id="JAPDNT010000008">
    <property type="protein sequence ID" value="MCW3475414.1"/>
    <property type="molecule type" value="Genomic_DNA"/>
</dbReference>
<comment type="caution">
    <text evidence="6">The sequence shown here is derived from an EMBL/GenBank/DDBJ whole genome shotgun (WGS) entry which is preliminary data.</text>
</comment>
<dbReference type="Gene3D" id="3.10.105.10">
    <property type="entry name" value="Dipeptide-binding Protein, Domain 3"/>
    <property type="match status" value="1"/>
</dbReference>
<dbReference type="Pfam" id="PF00496">
    <property type="entry name" value="SBP_bac_5"/>
    <property type="match status" value="1"/>
</dbReference>
<feature type="domain" description="Solute-binding protein family 5" evidence="5">
    <location>
        <begin position="77"/>
        <end position="432"/>
    </location>
</feature>
<accession>A0AA42CEK8</accession>
<reference evidence="6" key="1">
    <citation type="submission" date="2022-09" db="EMBL/GenBank/DDBJ databases">
        <title>Rhodovastum sp. nov. RN2-1 isolated from soil in Seongnam, South Korea.</title>
        <authorList>
            <person name="Le N.T."/>
        </authorList>
    </citation>
    <scope>NUCLEOTIDE SEQUENCE</scope>
    <source>
        <strain evidence="6">RN2-1</strain>
    </source>
</reference>
<sequence>MGGNRVLRRFLLAGAAALLAGAGIASGAKAQTKVLRVIPHADLTMLDPVFVPIVITREYGLMVYEQLFAWDSNLRAKPQMVETWSTSPDGLTWRFTLRDGLKFHDGQPVTTADVVASLKRWMGRDPVGAKVAAVMASLDPVDGKTLELKLNKPYPMMLFSLGSAVGQIPVIMRAGDLQDPDKPVTTAIGSGPYRFNHAERISGARVVFDRNQDYVPRKEPADGLTGARLAKADRVEWRIVPDAATAAAALQNGEVDIWEQPALDLLPLLSKTPQVKLQKLTELSNMVMLRPNTLYPPFDNPKARLALAYMIDQGDEMAAGFGDEKYWKRCNAYYICGGPYGTEAGTEDFRPDFDKARRLLAEAGYKGEKIVFPTTNEIAWIGRMSEVAADAMRKAGMNVDLVYADWGTTAGRQRNQGPPSAGGWNILLTGASGPTMHHPLTNIGTNMACDRKNFAGWPCDEEAERLRQAFLDADDAGRAAALDKLHRHLAQVQPYRVLGQYDQPVAMRANVTGLLSAPVIVYWNIDKN</sequence>
<dbReference type="PROSITE" id="PS51318">
    <property type="entry name" value="TAT"/>
    <property type="match status" value="1"/>
</dbReference>
<dbReference type="InterPro" id="IPR030678">
    <property type="entry name" value="Peptide/Ni-bd"/>
</dbReference>
<keyword evidence="7" id="KW-1185">Reference proteome</keyword>
<feature type="signal peptide" evidence="4">
    <location>
        <begin position="1"/>
        <end position="30"/>
    </location>
</feature>
<name>A0AA42CEK8_9PROT</name>
<dbReference type="Gene3D" id="3.40.190.10">
    <property type="entry name" value="Periplasmic binding protein-like II"/>
    <property type="match status" value="1"/>
</dbReference>
<proteinExistence type="inferred from homology"/>
<keyword evidence="3 4" id="KW-0732">Signal</keyword>
<dbReference type="CDD" id="cd08502">
    <property type="entry name" value="PBP2_NikA_DppA_OppA_like_16"/>
    <property type="match status" value="1"/>
</dbReference>
<dbReference type="GO" id="GO:1904680">
    <property type="term" value="F:peptide transmembrane transporter activity"/>
    <property type="evidence" value="ECO:0007669"/>
    <property type="project" value="TreeGrafter"/>
</dbReference>
<dbReference type="GO" id="GO:0043190">
    <property type="term" value="C:ATP-binding cassette (ABC) transporter complex"/>
    <property type="evidence" value="ECO:0007669"/>
    <property type="project" value="InterPro"/>
</dbReference>
<dbReference type="InterPro" id="IPR039424">
    <property type="entry name" value="SBP_5"/>
</dbReference>
<evidence type="ECO:0000256" key="2">
    <source>
        <dbReference type="ARBA" id="ARBA00005695"/>
    </source>
</evidence>
<dbReference type="InterPro" id="IPR000914">
    <property type="entry name" value="SBP_5_dom"/>
</dbReference>
<comment type="subcellular location">
    <subcellularLocation>
        <location evidence="1">Periplasm</location>
    </subcellularLocation>
</comment>
<organism evidence="6 7">
    <name type="scientific">Limobrevibacterium gyesilva</name>
    <dbReference type="NCBI Taxonomy" id="2991712"/>
    <lineage>
        <taxon>Bacteria</taxon>
        <taxon>Pseudomonadati</taxon>
        <taxon>Pseudomonadota</taxon>
        <taxon>Alphaproteobacteria</taxon>
        <taxon>Acetobacterales</taxon>
        <taxon>Acetobacteraceae</taxon>
        <taxon>Limobrevibacterium</taxon>
    </lineage>
</organism>
<feature type="chain" id="PRO_5041360598" evidence="4">
    <location>
        <begin position="31"/>
        <end position="528"/>
    </location>
</feature>
<dbReference type="PANTHER" id="PTHR30290:SF38">
    <property type="entry name" value="D,D-DIPEPTIDE-BINDING PERIPLASMIC PROTEIN DDPA-RELATED"/>
    <property type="match status" value="1"/>
</dbReference>
<dbReference type="GO" id="GO:0015833">
    <property type="term" value="P:peptide transport"/>
    <property type="evidence" value="ECO:0007669"/>
    <property type="project" value="TreeGrafter"/>
</dbReference>
<dbReference type="PANTHER" id="PTHR30290">
    <property type="entry name" value="PERIPLASMIC BINDING COMPONENT OF ABC TRANSPORTER"/>
    <property type="match status" value="1"/>
</dbReference>
<dbReference type="Gene3D" id="3.90.76.10">
    <property type="entry name" value="Dipeptide-binding Protein, Domain 1"/>
    <property type="match status" value="1"/>
</dbReference>
<evidence type="ECO:0000259" key="5">
    <source>
        <dbReference type="Pfam" id="PF00496"/>
    </source>
</evidence>
<evidence type="ECO:0000313" key="7">
    <source>
        <dbReference type="Proteomes" id="UP001165679"/>
    </source>
</evidence>
<reference evidence="6" key="2">
    <citation type="submission" date="2022-10" db="EMBL/GenBank/DDBJ databases">
        <authorList>
            <person name="Trinh H.N."/>
        </authorList>
    </citation>
    <scope>NUCLEOTIDE SEQUENCE</scope>
    <source>
        <strain evidence="6">RN2-1</strain>
    </source>
</reference>
<comment type="similarity">
    <text evidence="2">Belongs to the bacterial solute-binding protein 5 family.</text>
</comment>
<evidence type="ECO:0000313" key="6">
    <source>
        <dbReference type="EMBL" id="MCW3475414.1"/>
    </source>
</evidence>
<dbReference type="RefSeq" id="WP_264714125.1">
    <property type="nucleotide sequence ID" value="NZ_JAPDNT010000008.1"/>
</dbReference>
<protein>
    <submittedName>
        <fullName evidence="6">ABC transporter substrate-binding protein</fullName>
    </submittedName>
</protein>
<gene>
    <name evidence="6" type="ORF">OL599_12595</name>
</gene>
<evidence type="ECO:0000256" key="4">
    <source>
        <dbReference type="SAM" id="SignalP"/>
    </source>
</evidence>
<evidence type="ECO:0000256" key="1">
    <source>
        <dbReference type="ARBA" id="ARBA00004418"/>
    </source>
</evidence>
<dbReference type="Proteomes" id="UP001165679">
    <property type="component" value="Unassembled WGS sequence"/>
</dbReference>
<dbReference type="AlphaFoldDB" id="A0AA42CEK8"/>
<dbReference type="GO" id="GO:0030288">
    <property type="term" value="C:outer membrane-bounded periplasmic space"/>
    <property type="evidence" value="ECO:0007669"/>
    <property type="project" value="UniProtKB-ARBA"/>
</dbReference>
<dbReference type="SUPFAM" id="SSF53850">
    <property type="entry name" value="Periplasmic binding protein-like II"/>
    <property type="match status" value="1"/>
</dbReference>
<dbReference type="InterPro" id="IPR006311">
    <property type="entry name" value="TAT_signal"/>
</dbReference>
<dbReference type="PIRSF" id="PIRSF002741">
    <property type="entry name" value="MppA"/>
    <property type="match status" value="1"/>
</dbReference>